<keyword evidence="2" id="KW-0175">Coiled coil</keyword>
<organism evidence="6 7">
    <name type="scientific">Candidatus Pantoea soli</name>
    <dbReference type="NCBI Taxonomy" id="3098669"/>
    <lineage>
        <taxon>Bacteria</taxon>
        <taxon>Pseudomonadati</taxon>
        <taxon>Pseudomonadota</taxon>
        <taxon>Gammaproteobacteria</taxon>
        <taxon>Enterobacterales</taxon>
        <taxon>Erwiniaceae</taxon>
        <taxon>Pantoea</taxon>
    </lineage>
</organism>
<dbReference type="RefSeq" id="WP_145886917.1">
    <property type="nucleotide sequence ID" value="NZ_CP032702.1"/>
</dbReference>
<reference evidence="6 7" key="1">
    <citation type="submission" date="2018-10" db="EMBL/GenBank/DDBJ databases">
        <title>Genome Sequencing of Pantoea dispersa DSM 32899.</title>
        <authorList>
            <person name="Nawrath M."/>
            <person name="Ottenheim C."/>
            <person name="Wilm A."/>
            <person name="Zimmermann W."/>
            <person name="Wu J.C."/>
        </authorList>
    </citation>
    <scope>NUCLEOTIDE SEQUENCE [LARGE SCALE GENOMIC DNA]</scope>
    <source>
        <strain evidence="6 7">DSM 32899</strain>
    </source>
</reference>
<accession>A0A518X9P1</accession>
<dbReference type="InterPro" id="IPR050708">
    <property type="entry name" value="T6SS_VgrG/RHS"/>
</dbReference>
<dbReference type="Proteomes" id="UP000319411">
    <property type="component" value="Chromosome"/>
</dbReference>
<feature type="coiled-coil region" evidence="2">
    <location>
        <begin position="121"/>
        <end position="148"/>
    </location>
</feature>
<dbReference type="InterPro" id="IPR045351">
    <property type="entry name" value="DUF6531"/>
</dbReference>
<dbReference type="InterPro" id="IPR022385">
    <property type="entry name" value="Rhs_assc_core"/>
</dbReference>
<evidence type="ECO:0000313" key="6">
    <source>
        <dbReference type="EMBL" id="QDY40894.1"/>
    </source>
</evidence>
<dbReference type="InterPro" id="IPR006530">
    <property type="entry name" value="YD"/>
</dbReference>
<dbReference type="EMBL" id="CP032702">
    <property type="protein sequence ID" value="QDY40894.1"/>
    <property type="molecule type" value="Genomic_DNA"/>
</dbReference>
<keyword evidence="7" id="KW-1185">Reference proteome</keyword>
<dbReference type="SUPFAM" id="SSF69322">
    <property type="entry name" value="Tricorn protease domain 2"/>
    <property type="match status" value="1"/>
</dbReference>
<evidence type="ECO:0000256" key="2">
    <source>
        <dbReference type="SAM" id="Coils"/>
    </source>
</evidence>
<evidence type="ECO:0000313" key="7">
    <source>
        <dbReference type="Proteomes" id="UP000319411"/>
    </source>
</evidence>
<dbReference type="PANTHER" id="PTHR32305">
    <property type="match status" value="1"/>
</dbReference>
<dbReference type="NCBIfam" id="TIGR03696">
    <property type="entry name" value="Rhs_assc_core"/>
    <property type="match status" value="1"/>
</dbReference>
<dbReference type="PRINTS" id="PR00394">
    <property type="entry name" value="RHSPROTEIN"/>
</dbReference>
<dbReference type="Pfam" id="PF25023">
    <property type="entry name" value="TEN_YD-shell"/>
    <property type="match status" value="2"/>
</dbReference>
<proteinExistence type="predicted"/>
<dbReference type="Pfam" id="PF20148">
    <property type="entry name" value="DUF6531"/>
    <property type="match status" value="1"/>
</dbReference>
<dbReference type="PANTHER" id="PTHR32305:SF15">
    <property type="entry name" value="PROTEIN RHSA-RELATED"/>
    <property type="match status" value="1"/>
</dbReference>
<feature type="domain" description="Teneurin-like YD-shell" evidence="5">
    <location>
        <begin position="901"/>
        <end position="1188"/>
    </location>
</feature>
<dbReference type="Gene3D" id="2.180.10.10">
    <property type="entry name" value="RHS repeat-associated core"/>
    <property type="match status" value="2"/>
</dbReference>
<dbReference type="NCBIfam" id="TIGR01643">
    <property type="entry name" value="YD_repeat_2x"/>
    <property type="match status" value="4"/>
</dbReference>
<sequence>MATGNTIGKLQYAPAPQGHVAAGSANPPKKKSWWSSYGDWVHTGLDVLGAVPVVGAVADGANAAIYTAEGDYGNAALSAASAAANFVPGGGAAFKAGKLAAKAGKAVEAAKAGKGIAKEGAELAEKAAARAETTAAKAEAKAAKKEADEVISAKKAGSEKGGSDKGHAQKKTEPCKIPASPLPQVDMAVGSPVNPVLGIKLLFGPEDNDFSFPASVPLNWQRYYFSDETGNGWLGQGWSLPISQEVRRKNHLLILIDEQGREIEFPYPEAGRRPQLHRHEQLSLSQPQAEEFCISDADESQHWHFTHKAESDRWLLSAISDRHGNRLTLRYDTRNLPVQIEDSAGRRFNITFSTFSSDTGIPLIRITSVSVCYPSDPLNAEILCRYDYSTQGDLIAVRNELNEVLREFRYRNHIMVAHRRAGEMECFYHYDTYAPEGKVLAHRDNLGGEWRFEYGHQSTTVTDALGRVTRYDFDDNQELIGYQDAMEGYIRIRRNVRGQMTELTDQCGRVTRYRYDERGNCTAIIEPDGQTTRFDYHERWNMPVRITNMLGGTREFSYDTAGNLIRFSDEIGRITEYNHDDRGNLVRVRDAAAGVQTLCWNQANFLISHTDCSGRTTTFDYDKYGWMKQQTDAAGSLTQFGNRWNGLPQRIVYADGGSESFEFDRWKRLVAWQDPQGQITRWTLAADGVPLSRTDALGHSIGYEYDLARRLNALTNENGARYTFCYDARDNLIEERGFDGCKTRYEYDDSGWLLARFEEGDGSGPVIQSRYQRDAAGRLLEKMVSRGGDAVWQRTRYRYDALGRLTAGVNHGGRSELEWDDAGQLLAERTLVRGHRYELHHSYDELGNRTHTTLPGGRELKQFYYGSGHRVQVNFGNRVISESERDVLHREVRRTQGAITSEYLHDEMGRLISQRAGRGAQSAVAREYVWRRDGQLTQMTDKYTGDYRYEYDALGRMTRARDEYFAFDPAHNLLSEAQAQPLQDNRLRVYEDKRWTYDCFGNVTRKQSGRHTDQQFIWNAEHQLTESVSTRNGFEQRTTYGYDAFGRRSWKRDAFGITRFIWEGNRLLSEVRGSRQHLWIYEDNSFAPMAQISLQEGETEHEAQVHWYHNDVSGLPRELTGTDGSVVWRTVYRAWGNTLRTEQVAVENAEPIYQPLRYQGQYFDAETGLHYNRFRYYDPDAGRFVSQDPIGLAGGVNLYQYAPNPLSWVDPLGLNRAKCKPEAVELDPKTIRFSQSSVNGAADLTHSMRKNGWAGDPIDVVRMSDGKLTTIDNTRVLAASRAGINVKARIHDGSSSLPNEFIERFTTKKGTPSSWEDAIQLRIGKQASKYKNGYPNGSNIIGSLD</sequence>
<feature type="domain" description="Teneurin-like YD-shell" evidence="5">
    <location>
        <begin position="697"/>
        <end position="814"/>
    </location>
</feature>
<evidence type="ECO:0000259" key="4">
    <source>
        <dbReference type="Pfam" id="PF20148"/>
    </source>
</evidence>
<feature type="region of interest" description="Disordered" evidence="3">
    <location>
        <begin position="148"/>
        <end position="179"/>
    </location>
</feature>
<name>A0A518X9P1_9GAMM</name>
<protein>
    <submittedName>
        <fullName evidence="6">RHS repeat protein</fullName>
    </submittedName>
</protein>
<evidence type="ECO:0000256" key="1">
    <source>
        <dbReference type="ARBA" id="ARBA00022737"/>
    </source>
</evidence>
<dbReference type="CDD" id="cd20745">
    <property type="entry name" value="FIX_RhsA_AHH_HNH-like"/>
    <property type="match status" value="1"/>
</dbReference>
<evidence type="ECO:0000256" key="3">
    <source>
        <dbReference type="SAM" id="MobiDB-lite"/>
    </source>
</evidence>
<dbReference type="InterPro" id="IPR056823">
    <property type="entry name" value="TEN-like_YD-shell"/>
</dbReference>
<keyword evidence="1" id="KW-0677">Repeat</keyword>
<dbReference type="KEGG" id="pdis:D8B20_02785"/>
<dbReference type="Pfam" id="PF05593">
    <property type="entry name" value="RHS_repeat"/>
    <property type="match status" value="3"/>
</dbReference>
<evidence type="ECO:0000259" key="5">
    <source>
        <dbReference type="Pfam" id="PF25023"/>
    </source>
</evidence>
<feature type="domain" description="DUF6531" evidence="4">
    <location>
        <begin position="190"/>
        <end position="265"/>
    </location>
</feature>
<gene>
    <name evidence="6" type="ORF">D8B20_02785</name>
</gene>
<dbReference type="InterPro" id="IPR031325">
    <property type="entry name" value="RHS_repeat"/>
</dbReference>
<feature type="compositionally biased region" description="Basic and acidic residues" evidence="3">
    <location>
        <begin position="148"/>
        <end position="174"/>
    </location>
</feature>
<dbReference type="OrthoDB" id="6043530at2"/>